<keyword evidence="9" id="KW-0460">Magnesium</keyword>
<dbReference type="Pfam" id="PF03147">
    <property type="entry name" value="FDX-ACB"/>
    <property type="match status" value="1"/>
</dbReference>
<evidence type="ECO:0000256" key="9">
    <source>
        <dbReference type="ARBA" id="ARBA00022842"/>
    </source>
</evidence>
<evidence type="ECO:0000256" key="3">
    <source>
        <dbReference type="ARBA" id="ARBA00022490"/>
    </source>
</evidence>
<evidence type="ECO:0000259" key="13">
    <source>
        <dbReference type="PROSITE" id="PS51447"/>
    </source>
</evidence>
<evidence type="ECO:0000256" key="5">
    <source>
        <dbReference type="ARBA" id="ARBA00022598"/>
    </source>
</evidence>
<keyword evidence="7" id="KW-0547">Nucleotide-binding</keyword>
<evidence type="ECO:0000256" key="6">
    <source>
        <dbReference type="ARBA" id="ARBA00022723"/>
    </source>
</evidence>
<protein>
    <recommendedName>
        <fullName evidence="13">FDX-ACB domain-containing protein</fullName>
    </recommendedName>
</protein>
<evidence type="ECO:0000256" key="12">
    <source>
        <dbReference type="ARBA" id="ARBA00023146"/>
    </source>
</evidence>
<comment type="caution">
    <text evidence="14">The sequence shown here is derived from an EMBL/GenBank/DDBJ whole genome shotgun (WGS) entry which is preliminary data.</text>
</comment>
<keyword evidence="4" id="KW-0820">tRNA-binding</keyword>
<keyword evidence="8" id="KW-0067">ATP-binding</keyword>
<comment type="cofactor">
    <cofactor evidence="1">
        <name>Mg(2+)</name>
        <dbReference type="ChEBI" id="CHEBI:18420"/>
    </cofactor>
</comment>
<evidence type="ECO:0000313" key="14">
    <source>
        <dbReference type="EMBL" id="GAI58182.1"/>
    </source>
</evidence>
<keyword evidence="12" id="KW-0030">Aminoacyl-tRNA synthetase</keyword>
<dbReference type="InterPro" id="IPR045864">
    <property type="entry name" value="aa-tRNA-synth_II/BPL/LPL"/>
</dbReference>
<dbReference type="AlphaFoldDB" id="X1PPI0"/>
<dbReference type="GO" id="GO:0006412">
    <property type="term" value="P:translation"/>
    <property type="evidence" value="ECO:0007669"/>
    <property type="project" value="UniProtKB-KW"/>
</dbReference>
<evidence type="ECO:0000256" key="10">
    <source>
        <dbReference type="ARBA" id="ARBA00022884"/>
    </source>
</evidence>
<evidence type="ECO:0000256" key="4">
    <source>
        <dbReference type="ARBA" id="ARBA00022555"/>
    </source>
</evidence>
<dbReference type="FunFam" id="3.30.70.380:FF:000001">
    <property type="entry name" value="Phenylalanine--tRNA ligase beta subunit"/>
    <property type="match status" value="1"/>
</dbReference>
<keyword evidence="5" id="KW-0436">Ligase</keyword>
<evidence type="ECO:0000256" key="8">
    <source>
        <dbReference type="ARBA" id="ARBA00022840"/>
    </source>
</evidence>
<proteinExistence type="predicted"/>
<evidence type="ECO:0000256" key="2">
    <source>
        <dbReference type="ARBA" id="ARBA00004496"/>
    </source>
</evidence>
<dbReference type="Pfam" id="PF17759">
    <property type="entry name" value="tRNA_synthFbeta"/>
    <property type="match status" value="1"/>
</dbReference>
<dbReference type="Gene3D" id="3.30.930.10">
    <property type="entry name" value="Bira Bifunctional Protein, Domain 2"/>
    <property type="match status" value="1"/>
</dbReference>
<feature type="domain" description="FDX-ACB" evidence="13">
    <location>
        <begin position="67"/>
        <end position="158"/>
    </location>
</feature>
<comment type="subcellular location">
    <subcellularLocation>
        <location evidence="2">Cytoplasm</location>
    </subcellularLocation>
</comment>
<reference evidence="14" key="1">
    <citation type="journal article" date="2014" name="Front. Microbiol.">
        <title>High frequency of phylogenetically diverse reductive dehalogenase-homologous genes in deep subseafloor sedimentary metagenomes.</title>
        <authorList>
            <person name="Kawai M."/>
            <person name="Futagami T."/>
            <person name="Toyoda A."/>
            <person name="Takaki Y."/>
            <person name="Nishi S."/>
            <person name="Hori S."/>
            <person name="Arai W."/>
            <person name="Tsubouchi T."/>
            <person name="Morono Y."/>
            <person name="Uchiyama I."/>
            <person name="Ito T."/>
            <person name="Fujiyama A."/>
            <person name="Inagaki F."/>
            <person name="Takami H."/>
        </authorList>
    </citation>
    <scope>NUCLEOTIDE SEQUENCE</scope>
    <source>
        <strain evidence="14">Expedition CK06-06</strain>
    </source>
</reference>
<feature type="non-terminal residue" evidence="14">
    <location>
        <position position="1"/>
    </location>
</feature>
<keyword evidence="11" id="KW-0648">Protein biosynthesis</keyword>
<dbReference type="GO" id="GO:0046872">
    <property type="term" value="F:metal ion binding"/>
    <property type="evidence" value="ECO:0007669"/>
    <property type="project" value="UniProtKB-KW"/>
</dbReference>
<dbReference type="Gene3D" id="3.30.70.380">
    <property type="entry name" value="Ferrodoxin-fold anticodon-binding domain"/>
    <property type="match status" value="1"/>
</dbReference>
<dbReference type="GO" id="GO:0004812">
    <property type="term" value="F:aminoacyl-tRNA ligase activity"/>
    <property type="evidence" value="ECO:0007669"/>
    <property type="project" value="UniProtKB-KW"/>
</dbReference>
<evidence type="ECO:0000256" key="1">
    <source>
        <dbReference type="ARBA" id="ARBA00001946"/>
    </source>
</evidence>
<dbReference type="GO" id="GO:0005737">
    <property type="term" value="C:cytoplasm"/>
    <property type="evidence" value="ECO:0007669"/>
    <property type="project" value="UniProtKB-SubCell"/>
</dbReference>
<evidence type="ECO:0000256" key="11">
    <source>
        <dbReference type="ARBA" id="ARBA00022917"/>
    </source>
</evidence>
<dbReference type="InterPro" id="IPR036690">
    <property type="entry name" value="Fdx_antiC-bd_sf"/>
</dbReference>
<keyword evidence="3" id="KW-0963">Cytoplasm</keyword>
<evidence type="ECO:0000256" key="7">
    <source>
        <dbReference type="ARBA" id="ARBA00022741"/>
    </source>
</evidence>
<dbReference type="GO" id="GO:0000049">
    <property type="term" value="F:tRNA binding"/>
    <property type="evidence" value="ECO:0007669"/>
    <property type="project" value="UniProtKB-KW"/>
</dbReference>
<dbReference type="GO" id="GO:0005524">
    <property type="term" value="F:ATP binding"/>
    <property type="evidence" value="ECO:0007669"/>
    <property type="project" value="UniProtKB-KW"/>
</dbReference>
<dbReference type="SUPFAM" id="SSF55681">
    <property type="entry name" value="Class II aaRS and biotin synthetases"/>
    <property type="match status" value="1"/>
</dbReference>
<dbReference type="EMBL" id="BARV01035616">
    <property type="protein sequence ID" value="GAI58182.1"/>
    <property type="molecule type" value="Genomic_DNA"/>
</dbReference>
<sequence>KEAKDGSLHPNKRAAIVAAGNKLGIVGELHPKVLEAFDISGDAYLFEIDLTALLSFTISRKMFQPIPRFPAVVRDMALVVDARVTHQRVSDVIKSFPLVAQVTIFDVYAGEQVPPGKKSLAYRLTFQSPTHTLTDEEVDEVQQQILSKLSQELGATLRS</sequence>
<dbReference type="InterPro" id="IPR041616">
    <property type="entry name" value="PheRS_beta_core"/>
</dbReference>
<gene>
    <name evidence="14" type="ORF">S06H3_55543</name>
</gene>
<keyword evidence="6" id="KW-0479">Metal-binding</keyword>
<keyword evidence="10" id="KW-0694">RNA-binding</keyword>
<dbReference type="SUPFAM" id="SSF54991">
    <property type="entry name" value="Anticodon-binding domain of PheRS"/>
    <property type="match status" value="1"/>
</dbReference>
<organism evidence="14">
    <name type="scientific">marine sediment metagenome</name>
    <dbReference type="NCBI Taxonomy" id="412755"/>
    <lineage>
        <taxon>unclassified sequences</taxon>
        <taxon>metagenomes</taxon>
        <taxon>ecological metagenomes</taxon>
    </lineage>
</organism>
<dbReference type="SMART" id="SM00896">
    <property type="entry name" value="FDX-ACB"/>
    <property type="match status" value="1"/>
</dbReference>
<dbReference type="PROSITE" id="PS51447">
    <property type="entry name" value="FDX_ACB"/>
    <property type="match status" value="1"/>
</dbReference>
<dbReference type="InterPro" id="IPR005121">
    <property type="entry name" value="Fdx_antiC-bd"/>
</dbReference>
<accession>X1PPI0</accession>
<name>X1PPI0_9ZZZZ</name>